<evidence type="ECO:0008006" key="3">
    <source>
        <dbReference type="Google" id="ProtNLM"/>
    </source>
</evidence>
<sequence>MLYLFPIELRSLIFRQLSPVARCRYALTCEQSDSLVSECNWDTFRVRRVLARFFDTLVDIVQFRVLQYELGMLISGSAVLQFFDDSVYPESDLDVCIELDREGERMERLGRFLMDRGYTFTPILDQPDDFYQALVDALVARSFWAQGHGQHLEEAFQQFPQCEGYTGNGMAAIFNFAKGRKHVQVITCRHTPLEVILHFHFTCVMIIITHSHAYSFYPYTTFEDRVSVRVPIFTTGRDKHKRARAKCARRGWTMVPTPSASTYLRRRPDSEFRNGMRAVGDQNCWVIRLEPLYEPPDDKNSSETEDIPPEYQNLYFPMHIEDDPVRAHVWGNHTSFASFKVHFKIISSSSVLQYKYCLPCEFRSQVDRFLPRLVYTSARHLLCKTWNAEHSILSPGFLEPADTNIQDYMQDLTIPYELHPRADTALKLVEVLIGVYMSFWRSAQVRRDFFERQVTHTDPPVSKCVWTVVIFFRYSLESAPFNLTMDRVLMDDLKDHRIMLEVRRVYSH</sequence>
<dbReference type="AlphaFoldDB" id="A0A4S8M191"/>
<name>A0A4S8M191_DENBC</name>
<protein>
    <recommendedName>
        <fullName evidence="3">F-box domain-containing protein</fullName>
    </recommendedName>
</protein>
<keyword evidence="2" id="KW-1185">Reference proteome</keyword>
<accession>A0A4S8M191</accession>
<proteinExistence type="predicted"/>
<gene>
    <name evidence="1" type="ORF">K435DRAFT_778841</name>
</gene>
<evidence type="ECO:0000313" key="1">
    <source>
        <dbReference type="EMBL" id="THU95839.1"/>
    </source>
</evidence>
<organism evidence="1 2">
    <name type="scientific">Dendrothele bispora (strain CBS 962.96)</name>
    <dbReference type="NCBI Taxonomy" id="1314807"/>
    <lineage>
        <taxon>Eukaryota</taxon>
        <taxon>Fungi</taxon>
        <taxon>Dikarya</taxon>
        <taxon>Basidiomycota</taxon>
        <taxon>Agaricomycotina</taxon>
        <taxon>Agaricomycetes</taxon>
        <taxon>Agaricomycetidae</taxon>
        <taxon>Agaricales</taxon>
        <taxon>Agaricales incertae sedis</taxon>
        <taxon>Dendrothele</taxon>
    </lineage>
</organism>
<evidence type="ECO:0000313" key="2">
    <source>
        <dbReference type="Proteomes" id="UP000297245"/>
    </source>
</evidence>
<dbReference type="EMBL" id="ML179190">
    <property type="protein sequence ID" value="THU95839.1"/>
    <property type="molecule type" value="Genomic_DNA"/>
</dbReference>
<dbReference type="OrthoDB" id="3041043at2759"/>
<dbReference type="Proteomes" id="UP000297245">
    <property type="component" value="Unassembled WGS sequence"/>
</dbReference>
<reference evidence="1 2" key="1">
    <citation type="journal article" date="2019" name="Nat. Ecol. Evol.">
        <title>Megaphylogeny resolves global patterns of mushroom evolution.</title>
        <authorList>
            <person name="Varga T."/>
            <person name="Krizsan K."/>
            <person name="Foldi C."/>
            <person name="Dima B."/>
            <person name="Sanchez-Garcia M."/>
            <person name="Sanchez-Ramirez S."/>
            <person name="Szollosi G.J."/>
            <person name="Szarkandi J.G."/>
            <person name="Papp V."/>
            <person name="Albert L."/>
            <person name="Andreopoulos W."/>
            <person name="Angelini C."/>
            <person name="Antonin V."/>
            <person name="Barry K.W."/>
            <person name="Bougher N.L."/>
            <person name="Buchanan P."/>
            <person name="Buyck B."/>
            <person name="Bense V."/>
            <person name="Catcheside P."/>
            <person name="Chovatia M."/>
            <person name="Cooper J."/>
            <person name="Damon W."/>
            <person name="Desjardin D."/>
            <person name="Finy P."/>
            <person name="Geml J."/>
            <person name="Haridas S."/>
            <person name="Hughes K."/>
            <person name="Justo A."/>
            <person name="Karasinski D."/>
            <person name="Kautmanova I."/>
            <person name="Kiss B."/>
            <person name="Kocsube S."/>
            <person name="Kotiranta H."/>
            <person name="LaButti K.M."/>
            <person name="Lechner B.E."/>
            <person name="Liimatainen K."/>
            <person name="Lipzen A."/>
            <person name="Lukacs Z."/>
            <person name="Mihaltcheva S."/>
            <person name="Morgado L.N."/>
            <person name="Niskanen T."/>
            <person name="Noordeloos M.E."/>
            <person name="Ohm R.A."/>
            <person name="Ortiz-Santana B."/>
            <person name="Ovrebo C."/>
            <person name="Racz N."/>
            <person name="Riley R."/>
            <person name="Savchenko A."/>
            <person name="Shiryaev A."/>
            <person name="Soop K."/>
            <person name="Spirin V."/>
            <person name="Szebenyi C."/>
            <person name="Tomsovsky M."/>
            <person name="Tulloss R.E."/>
            <person name="Uehling J."/>
            <person name="Grigoriev I.V."/>
            <person name="Vagvolgyi C."/>
            <person name="Papp T."/>
            <person name="Martin F.M."/>
            <person name="Miettinen O."/>
            <person name="Hibbett D.S."/>
            <person name="Nagy L.G."/>
        </authorList>
    </citation>
    <scope>NUCLEOTIDE SEQUENCE [LARGE SCALE GENOMIC DNA]</scope>
    <source>
        <strain evidence="1 2">CBS 962.96</strain>
    </source>
</reference>